<dbReference type="InterPro" id="IPR050889">
    <property type="entry name" value="Dendritic_Spine_Reg/Scaffold"/>
</dbReference>
<accession>A0A2G5I4I4</accession>
<dbReference type="AlphaFoldDB" id="A0A2G5I4I4"/>
<dbReference type="PROSITE" id="PS50297">
    <property type="entry name" value="ANK_REP_REGION"/>
    <property type="match status" value="1"/>
</dbReference>
<keyword evidence="2 3" id="KW-0040">ANK repeat</keyword>
<dbReference type="OrthoDB" id="341259at2759"/>
<sequence length="389" mass="42900">MVVTLLDAGADINHPRRDGRSVLEYAASEGLDTIVKVLLDAEADNERVVLRPKRAFIIEADAITEQRAAAREFRYDAEAGLLYASGARDDIEVPRFEVPEDNDKALDDVERHWQDSPSVAALKAAIDEGHFNVVRCLVEHAADLHLVLHHVAKNAKLSTTSGMMRYLISKGADPAEVDHQGCSALHRLSESHVDCVELLVDSGAKVAARNGLGYTPFMMAVRDARISVAQQLLAYDADHLGLKIQCALQSMARDASPRSKKKWQLSVDILLRAGAVINCKDEEGRTAVHSAALFGAAKFLEALAERGADLNTKTGRGKTALAIAKRRLARLAIGLHDVNWRYSDHQHREYAMRRHGMMEGVQQIIDFLVRQGAADENDFVECERIKETG</sequence>
<dbReference type="PANTHER" id="PTHR24166">
    <property type="entry name" value="ROLLING PEBBLES, ISOFORM B"/>
    <property type="match status" value="1"/>
</dbReference>
<dbReference type="PANTHER" id="PTHR24166:SF48">
    <property type="entry name" value="PROTEIN VAPYRIN"/>
    <property type="match status" value="1"/>
</dbReference>
<feature type="repeat" description="ANK" evidence="3">
    <location>
        <begin position="283"/>
        <end position="315"/>
    </location>
</feature>
<dbReference type="Gene3D" id="1.25.40.20">
    <property type="entry name" value="Ankyrin repeat-containing domain"/>
    <property type="match status" value="3"/>
</dbReference>
<evidence type="ECO:0000256" key="2">
    <source>
        <dbReference type="ARBA" id="ARBA00023043"/>
    </source>
</evidence>
<gene>
    <name evidence="4" type="ORF">CB0940_02458</name>
</gene>
<dbReference type="Proteomes" id="UP000230605">
    <property type="component" value="Chromosome 3"/>
</dbReference>
<name>A0A2G5I4I4_CERBT</name>
<evidence type="ECO:0000256" key="3">
    <source>
        <dbReference type="PROSITE-ProRule" id="PRU00023"/>
    </source>
</evidence>
<dbReference type="InterPro" id="IPR002110">
    <property type="entry name" value="Ankyrin_rpt"/>
</dbReference>
<dbReference type="Pfam" id="PF13857">
    <property type="entry name" value="Ank_5"/>
    <property type="match status" value="1"/>
</dbReference>
<proteinExistence type="predicted"/>
<evidence type="ECO:0000256" key="1">
    <source>
        <dbReference type="ARBA" id="ARBA00022737"/>
    </source>
</evidence>
<reference evidence="4 5" key="1">
    <citation type="submission" date="2015-10" db="EMBL/GenBank/DDBJ databases">
        <title>The cercosporin biosynthetic gene cluster was horizontally transferred to several fungal lineages and shown to be expanded in Cercospora beticola based on microsynteny with recipient genomes.</title>
        <authorList>
            <person name="De Jonge R."/>
            <person name="Ebert M.K."/>
            <person name="Suttle J.C."/>
            <person name="Jurick Ii W.M."/>
            <person name="Secor G.A."/>
            <person name="Thomma B.P."/>
            <person name="Van De Peer Y."/>
            <person name="Bolton M.D."/>
        </authorList>
    </citation>
    <scope>NUCLEOTIDE SEQUENCE [LARGE SCALE GENOMIC DNA]</scope>
    <source>
        <strain evidence="4 5">09-40</strain>
    </source>
</reference>
<dbReference type="InterPro" id="IPR036770">
    <property type="entry name" value="Ankyrin_rpt-contain_sf"/>
</dbReference>
<dbReference type="Pfam" id="PF12796">
    <property type="entry name" value="Ank_2"/>
    <property type="match status" value="1"/>
</dbReference>
<evidence type="ECO:0000313" key="5">
    <source>
        <dbReference type="Proteomes" id="UP000230605"/>
    </source>
</evidence>
<protein>
    <submittedName>
        <fullName evidence="4">Uncharacterized protein</fullName>
    </submittedName>
</protein>
<evidence type="ECO:0000313" key="4">
    <source>
        <dbReference type="EMBL" id="PIA99709.1"/>
    </source>
</evidence>
<dbReference type="SUPFAM" id="SSF48403">
    <property type="entry name" value="Ankyrin repeat"/>
    <property type="match status" value="1"/>
</dbReference>
<organism evidence="4 5">
    <name type="scientific">Cercospora beticola</name>
    <name type="common">Sugarbeet leaf spot fungus</name>
    <dbReference type="NCBI Taxonomy" id="122368"/>
    <lineage>
        <taxon>Eukaryota</taxon>
        <taxon>Fungi</taxon>
        <taxon>Dikarya</taxon>
        <taxon>Ascomycota</taxon>
        <taxon>Pezizomycotina</taxon>
        <taxon>Dothideomycetes</taxon>
        <taxon>Dothideomycetidae</taxon>
        <taxon>Mycosphaerellales</taxon>
        <taxon>Mycosphaerellaceae</taxon>
        <taxon>Cercospora</taxon>
    </lineage>
</organism>
<keyword evidence="1" id="KW-0677">Repeat</keyword>
<dbReference type="PROSITE" id="PS50088">
    <property type="entry name" value="ANK_REPEAT"/>
    <property type="match status" value="1"/>
</dbReference>
<dbReference type="EMBL" id="LKMD01000101">
    <property type="protein sequence ID" value="PIA99709.1"/>
    <property type="molecule type" value="Genomic_DNA"/>
</dbReference>
<comment type="caution">
    <text evidence="4">The sequence shown here is derived from an EMBL/GenBank/DDBJ whole genome shotgun (WGS) entry which is preliminary data.</text>
</comment>
<dbReference type="SMART" id="SM00248">
    <property type="entry name" value="ANK"/>
    <property type="match status" value="5"/>
</dbReference>